<keyword evidence="12" id="KW-1185">Reference proteome</keyword>
<dbReference type="CDD" id="cd20267">
    <property type="entry name" value="Complex1_LYR_LYRM7"/>
    <property type="match status" value="1"/>
</dbReference>
<comment type="function">
    <text evidence="5">Assembly factor required for Rieske Fe-S protein UQCRFS1 incorporation into the cytochrome b-c1 (CIII) complex. Functions as a chaperone, binding to this subunit within the mitochondrial matrix and stabilizing it prior to its translocation and insertion into the late CIII dimeric intermediate within the mitochondrial inner membrane.</text>
</comment>
<dbReference type="EMBL" id="OW152818">
    <property type="protein sequence ID" value="CAH2071532.1"/>
    <property type="molecule type" value="Genomic_DNA"/>
</dbReference>
<protein>
    <recommendedName>
        <fullName evidence="7">Complex III assembly factor LYRM7</fullName>
    </recommendedName>
    <alternativeName>
        <fullName evidence="8">LYR motif-containing protein 7</fullName>
    </alternativeName>
</protein>
<evidence type="ECO:0000259" key="10">
    <source>
        <dbReference type="Pfam" id="PF05347"/>
    </source>
</evidence>
<evidence type="ECO:0000256" key="6">
    <source>
        <dbReference type="ARBA" id="ARBA00025809"/>
    </source>
</evidence>
<evidence type="ECO:0000256" key="9">
    <source>
        <dbReference type="SAM" id="MobiDB-lite"/>
    </source>
</evidence>
<evidence type="ECO:0000256" key="7">
    <source>
        <dbReference type="ARBA" id="ARBA00026165"/>
    </source>
</evidence>
<evidence type="ECO:0000256" key="5">
    <source>
        <dbReference type="ARBA" id="ARBA00025430"/>
    </source>
</evidence>
<feature type="region of interest" description="Disordered" evidence="9">
    <location>
        <begin position="95"/>
        <end position="116"/>
    </location>
</feature>
<evidence type="ECO:0000256" key="2">
    <source>
        <dbReference type="ARBA" id="ARBA00009508"/>
    </source>
</evidence>
<keyword evidence="4" id="KW-0143">Chaperone</keyword>
<evidence type="ECO:0000256" key="3">
    <source>
        <dbReference type="ARBA" id="ARBA00023128"/>
    </source>
</evidence>
<dbReference type="PANTHER" id="PTHR46749">
    <property type="entry name" value="COMPLEX III ASSEMBLY FACTOR LYRM7"/>
    <property type="match status" value="1"/>
</dbReference>
<comment type="subunit">
    <text evidence="6">Interacts with UQCRFS1.</text>
</comment>
<dbReference type="PANTHER" id="PTHR46749:SF1">
    <property type="entry name" value="COMPLEX III ASSEMBLY FACTOR LYRM7"/>
    <property type="match status" value="1"/>
</dbReference>
<evidence type="ECO:0000256" key="1">
    <source>
        <dbReference type="ARBA" id="ARBA00004305"/>
    </source>
</evidence>
<name>A0ABN8J119_9NEOP</name>
<proteinExistence type="inferred from homology"/>
<organism evidence="11 12">
    <name type="scientific">Iphiclides podalirius</name>
    <name type="common">scarce swallowtail</name>
    <dbReference type="NCBI Taxonomy" id="110791"/>
    <lineage>
        <taxon>Eukaryota</taxon>
        <taxon>Metazoa</taxon>
        <taxon>Ecdysozoa</taxon>
        <taxon>Arthropoda</taxon>
        <taxon>Hexapoda</taxon>
        <taxon>Insecta</taxon>
        <taxon>Pterygota</taxon>
        <taxon>Neoptera</taxon>
        <taxon>Endopterygota</taxon>
        <taxon>Lepidoptera</taxon>
        <taxon>Glossata</taxon>
        <taxon>Ditrysia</taxon>
        <taxon>Papilionoidea</taxon>
        <taxon>Papilionidae</taxon>
        <taxon>Papilioninae</taxon>
        <taxon>Iphiclides</taxon>
    </lineage>
</organism>
<feature type="non-terminal residue" evidence="11">
    <location>
        <position position="1"/>
    </location>
</feature>
<evidence type="ECO:0000313" key="11">
    <source>
        <dbReference type="EMBL" id="CAH2071532.1"/>
    </source>
</evidence>
<gene>
    <name evidence="11" type="ORF">IPOD504_LOCUS15164</name>
</gene>
<dbReference type="InterPro" id="IPR008011">
    <property type="entry name" value="Complex1_LYR_dom"/>
</dbReference>
<keyword evidence="3" id="KW-0496">Mitochondrion</keyword>
<evidence type="ECO:0000313" key="12">
    <source>
        <dbReference type="Proteomes" id="UP000837857"/>
    </source>
</evidence>
<comment type="similarity">
    <text evidence="2">Belongs to the complex I LYR family.</text>
</comment>
<dbReference type="InterPro" id="IPR050435">
    <property type="entry name" value="MZM1/LYRM7"/>
</dbReference>
<accession>A0ABN8J119</accession>
<evidence type="ECO:0000256" key="8">
    <source>
        <dbReference type="ARBA" id="ARBA00031830"/>
    </source>
</evidence>
<comment type="subcellular location">
    <subcellularLocation>
        <location evidence="1">Mitochondrion matrix</location>
    </subcellularLocation>
</comment>
<sequence>MVLQNFKRLHRTRMKVFNGDSRALSAARIKINEEFKKNKNVTDKNSIMAMIKFAEDVEVELRTQIIQAREVKPGIYEARITEETLKLDNIPYNDKAIPDDQTVKPRPCCQDQTRIK</sequence>
<feature type="domain" description="Complex 1 LYR protein" evidence="10">
    <location>
        <begin position="2"/>
        <end position="55"/>
    </location>
</feature>
<dbReference type="Proteomes" id="UP000837857">
    <property type="component" value="Chromosome 6"/>
</dbReference>
<dbReference type="InterPro" id="IPR045298">
    <property type="entry name" value="Complex1_LYR_LYRM7"/>
</dbReference>
<dbReference type="Pfam" id="PF05347">
    <property type="entry name" value="Complex1_LYR"/>
    <property type="match status" value="1"/>
</dbReference>
<evidence type="ECO:0000256" key="4">
    <source>
        <dbReference type="ARBA" id="ARBA00023186"/>
    </source>
</evidence>
<reference evidence="11" key="1">
    <citation type="submission" date="2022-03" db="EMBL/GenBank/DDBJ databases">
        <authorList>
            <person name="Martin H S."/>
        </authorList>
    </citation>
    <scope>NUCLEOTIDE SEQUENCE</scope>
</reference>